<protein>
    <submittedName>
        <fullName evidence="2">Lrp/AsnC family transcriptional regulator</fullName>
    </submittedName>
</protein>
<reference evidence="2 3" key="1">
    <citation type="submission" date="2019-03" db="EMBL/GenBank/DDBJ databases">
        <title>Metabolic potential of uncultured bacteria and archaea associated with petroleum seepage in deep-sea sediments.</title>
        <authorList>
            <person name="Dong X."/>
            <person name="Hubert C."/>
        </authorList>
    </citation>
    <scope>NUCLEOTIDE SEQUENCE [LARGE SCALE GENOMIC DNA]</scope>
    <source>
        <strain evidence="2">E44_bin92</strain>
    </source>
</reference>
<dbReference type="InterPro" id="IPR011008">
    <property type="entry name" value="Dimeric_a/b-barrel"/>
</dbReference>
<dbReference type="SUPFAM" id="SSF54909">
    <property type="entry name" value="Dimeric alpha+beta barrel"/>
    <property type="match status" value="1"/>
</dbReference>
<evidence type="ECO:0000313" key="3">
    <source>
        <dbReference type="Proteomes" id="UP000320781"/>
    </source>
</evidence>
<dbReference type="Pfam" id="PF01037">
    <property type="entry name" value="AsnC_trans_reg"/>
    <property type="match status" value="1"/>
</dbReference>
<gene>
    <name evidence="2" type="ORF">E3J95_02415</name>
</gene>
<dbReference type="EMBL" id="SOKU01000115">
    <property type="protein sequence ID" value="TES86259.1"/>
    <property type="molecule type" value="Genomic_DNA"/>
</dbReference>
<dbReference type="InterPro" id="IPR019887">
    <property type="entry name" value="Tscrpt_reg_AsnC/Lrp_C"/>
</dbReference>
<organism evidence="2 3">
    <name type="scientific">Aerophobetes bacterium</name>
    <dbReference type="NCBI Taxonomy" id="2030807"/>
    <lineage>
        <taxon>Bacteria</taxon>
        <taxon>Candidatus Aerophobota</taxon>
    </lineage>
</organism>
<dbReference type="AlphaFoldDB" id="A0A523QKJ0"/>
<evidence type="ECO:0000313" key="2">
    <source>
        <dbReference type="EMBL" id="TES86259.1"/>
    </source>
</evidence>
<accession>A0A523QKJ0</accession>
<comment type="caution">
    <text evidence="2">The sequence shown here is derived from an EMBL/GenBank/DDBJ whole genome shotgun (WGS) entry which is preliminary data.</text>
</comment>
<dbReference type="Gene3D" id="3.30.70.920">
    <property type="match status" value="1"/>
</dbReference>
<name>A0A523QKJ0_UNCAE</name>
<evidence type="ECO:0000259" key="1">
    <source>
        <dbReference type="Pfam" id="PF01037"/>
    </source>
</evidence>
<feature type="domain" description="Transcription regulator AsnC/Lrp ligand binding" evidence="1">
    <location>
        <begin position="18"/>
        <end position="90"/>
    </location>
</feature>
<proteinExistence type="predicted"/>
<sequence>MENVELRDMRTVGRVFLLINVATGKEDTIADKLLKVKEIREVHIVPGDHDLLAVIEVEKGLIETVPDKVGKIVKGKVRKMPGVSHTVTLIPLTSKVKS</sequence>
<dbReference type="Proteomes" id="UP000320781">
    <property type="component" value="Unassembled WGS sequence"/>
</dbReference>